<dbReference type="AlphaFoldDB" id="A0A1B1ALK7"/>
<accession>A0A1B1ALK7</accession>
<dbReference type="Proteomes" id="UP000092498">
    <property type="component" value="Chromosome"/>
</dbReference>
<reference evidence="1 2" key="1">
    <citation type="submission" date="2015-11" db="EMBL/GenBank/DDBJ databases">
        <title>Whole-Genome Sequence of Candidatus Oderbacter manganicum from the National Park Lower Oder Valley, Germany.</title>
        <authorList>
            <person name="Braun B."/>
            <person name="Liere K."/>
            <person name="Szewzyk U."/>
        </authorList>
    </citation>
    <scope>NUCLEOTIDE SEQUENCE [LARGE SCALE GENOMIC DNA]</scope>
    <source>
        <strain evidence="1 2">OTSz_A_272</strain>
    </source>
</reference>
<evidence type="ECO:0008006" key="3">
    <source>
        <dbReference type="Google" id="ProtNLM"/>
    </source>
</evidence>
<protein>
    <recommendedName>
        <fullName evidence="3">Lipoprotein</fullName>
    </recommendedName>
</protein>
<keyword evidence="2" id="KW-1185">Reference proteome</keyword>
<evidence type="ECO:0000313" key="2">
    <source>
        <dbReference type="Proteomes" id="UP000092498"/>
    </source>
</evidence>
<dbReference type="EMBL" id="CP013244">
    <property type="protein sequence ID" value="ANP47452.1"/>
    <property type="molecule type" value="Genomic_DNA"/>
</dbReference>
<dbReference type="PROSITE" id="PS51257">
    <property type="entry name" value="PROKAR_LIPOPROTEIN"/>
    <property type="match status" value="1"/>
</dbReference>
<organism evidence="1 2">
    <name type="scientific">Candidatus Viadribacter manganicus</name>
    <dbReference type="NCBI Taxonomy" id="1759059"/>
    <lineage>
        <taxon>Bacteria</taxon>
        <taxon>Pseudomonadati</taxon>
        <taxon>Pseudomonadota</taxon>
        <taxon>Alphaproteobacteria</taxon>
        <taxon>Hyphomonadales</taxon>
        <taxon>Hyphomonadaceae</taxon>
        <taxon>Candidatus Viadribacter</taxon>
    </lineage>
</organism>
<dbReference type="OrthoDB" id="8479893at2"/>
<evidence type="ECO:0000313" key="1">
    <source>
        <dbReference type="EMBL" id="ANP47452.1"/>
    </source>
</evidence>
<dbReference type="KEGG" id="cbot:ATE48_16820"/>
<dbReference type="STRING" id="1759059.ATE48_16820"/>
<proteinExistence type="predicted"/>
<dbReference type="InParanoid" id="A0A1B1ALK7"/>
<dbReference type="RefSeq" id="WP_066773595.1">
    <property type="nucleotide sequence ID" value="NZ_CP013244.1"/>
</dbReference>
<gene>
    <name evidence="1" type="ORF">ATE48_16820</name>
</gene>
<sequence length="173" mass="18914">MIRFLFIGALAFAGACTQQQAGRCDFTHSREIAFSGGAEPDRVTVRTFGVACDKAIGLYEIADGEGHPIWAWASPLPRAFGDVFTADEPERVEAFLEEWSQPAVETTSSAPPFGELYPGQTTLDELTYADIQARDLPMLCHFSGTARQTCVFWEPAAGGAGHFFDRDVEETVE</sequence>
<name>A0A1B1ALK7_9PROT</name>